<evidence type="ECO:0000259" key="4">
    <source>
        <dbReference type="PROSITE" id="PS50995"/>
    </source>
</evidence>
<keyword evidence="1" id="KW-0805">Transcription regulation</keyword>
<proteinExistence type="predicted"/>
<dbReference type="PANTHER" id="PTHR42756">
    <property type="entry name" value="TRANSCRIPTIONAL REGULATOR, MARR"/>
    <property type="match status" value="1"/>
</dbReference>
<organism evidence="5 6">
    <name type="scientific">Erythrobacter fulvus</name>
    <dbReference type="NCBI Taxonomy" id="2987523"/>
    <lineage>
        <taxon>Bacteria</taxon>
        <taxon>Pseudomonadati</taxon>
        <taxon>Pseudomonadota</taxon>
        <taxon>Alphaproteobacteria</taxon>
        <taxon>Sphingomonadales</taxon>
        <taxon>Erythrobacteraceae</taxon>
        <taxon>Erythrobacter/Porphyrobacter group</taxon>
        <taxon>Erythrobacter</taxon>
    </lineage>
</organism>
<evidence type="ECO:0000256" key="2">
    <source>
        <dbReference type="ARBA" id="ARBA00023125"/>
    </source>
</evidence>
<dbReference type="InterPro" id="IPR036390">
    <property type="entry name" value="WH_DNA-bd_sf"/>
</dbReference>
<dbReference type="SUPFAM" id="SSF46785">
    <property type="entry name" value="Winged helix' DNA-binding domain"/>
    <property type="match status" value="1"/>
</dbReference>
<evidence type="ECO:0000313" key="6">
    <source>
        <dbReference type="Proteomes" id="UP001216558"/>
    </source>
</evidence>
<dbReference type="InterPro" id="IPR036388">
    <property type="entry name" value="WH-like_DNA-bd_sf"/>
</dbReference>
<dbReference type="SMART" id="SM00347">
    <property type="entry name" value="HTH_MARR"/>
    <property type="match status" value="1"/>
</dbReference>
<evidence type="ECO:0000313" key="5">
    <source>
        <dbReference type="EMBL" id="MDC8753535.1"/>
    </source>
</evidence>
<dbReference type="Proteomes" id="UP001216558">
    <property type="component" value="Unassembled WGS sequence"/>
</dbReference>
<dbReference type="InterPro" id="IPR000835">
    <property type="entry name" value="HTH_MarR-typ"/>
</dbReference>
<dbReference type="Pfam" id="PF01047">
    <property type="entry name" value="MarR"/>
    <property type="match status" value="1"/>
</dbReference>
<feature type="domain" description="HTH marR-type" evidence="4">
    <location>
        <begin position="2"/>
        <end position="134"/>
    </location>
</feature>
<dbReference type="Gene3D" id="1.10.10.10">
    <property type="entry name" value="Winged helix-like DNA-binding domain superfamily/Winged helix DNA-binding domain"/>
    <property type="match status" value="1"/>
</dbReference>
<dbReference type="RefSeq" id="WP_273675950.1">
    <property type="nucleotide sequence ID" value="NZ_JAQQXQ010000001.1"/>
</dbReference>
<name>A0ABT5JMW4_9SPHN</name>
<dbReference type="PANTHER" id="PTHR42756:SF1">
    <property type="entry name" value="TRANSCRIPTIONAL REPRESSOR OF EMRAB OPERON"/>
    <property type="match status" value="1"/>
</dbReference>
<dbReference type="PRINTS" id="PR00598">
    <property type="entry name" value="HTHMARR"/>
</dbReference>
<sequence>MIIETGYRLADNSRQLRRLFDERVRCLGLTGPQARLLLSLERNPNENQVFYADRLEIEPITLTRIVDRLEDAGWVERRSDPADRRARILHLTDKSRGIVTRLRGIVEALFEDMLQGIDAAERAAFAHALDRIATNLAAARQTETING</sequence>
<accession>A0ABT5JMW4</accession>
<comment type="caution">
    <text evidence="5">The sequence shown here is derived from an EMBL/GenBank/DDBJ whole genome shotgun (WGS) entry which is preliminary data.</text>
</comment>
<keyword evidence="6" id="KW-1185">Reference proteome</keyword>
<dbReference type="InterPro" id="IPR023187">
    <property type="entry name" value="Tscrpt_reg_MarR-type_CS"/>
</dbReference>
<dbReference type="PROSITE" id="PS01117">
    <property type="entry name" value="HTH_MARR_1"/>
    <property type="match status" value="1"/>
</dbReference>
<keyword evidence="3" id="KW-0804">Transcription</keyword>
<evidence type="ECO:0000256" key="1">
    <source>
        <dbReference type="ARBA" id="ARBA00023015"/>
    </source>
</evidence>
<dbReference type="EMBL" id="JAQQXQ010000001">
    <property type="protein sequence ID" value="MDC8753535.1"/>
    <property type="molecule type" value="Genomic_DNA"/>
</dbReference>
<dbReference type="PROSITE" id="PS50995">
    <property type="entry name" value="HTH_MARR_2"/>
    <property type="match status" value="1"/>
</dbReference>
<evidence type="ECO:0000256" key="3">
    <source>
        <dbReference type="ARBA" id="ARBA00023163"/>
    </source>
</evidence>
<keyword evidence="2" id="KW-0238">DNA-binding</keyword>
<protein>
    <submittedName>
        <fullName evidence="5">MarR family transcriptional regulator</fullName>
    </submittedName>
</protein>
<reference evidence="5 6" key="1">
    <citation type="submission" date="2022-10" db="EMBL/GenBank/DDBJ databases">
        <title>Erythrobacter sp. sf7 Genome sequencing.</title>
        <authorList>
            <person name="Park S."/>
        </authorList>
    </citation>
    <scope>NUCLEOTIDE SEQUENCE [LARGE SCALE GENOMIC DNA]</scope>
    <source>
        <strain evidence="6">sf7</strain>
    </source>
</reference>
<gene>
    <name evidence="5" type="ORF">OIK40_02625</name>
</gene>